<proteinExistence type="predicted"/>
<reference evidence="2 3" key="1">
    <citation type="submission" date="2019-06" db="EMBL/GenBank/DDBJ databases">
        <title>Sequencing the genomes of 1000 actinobacteria strains.</title>
        <authorList>
            <person name="Klenk H.-P."/>
        </authorList>
    </citation>
    <scope>NUCLEOTIDE SEQUENCE [LARGE SCALE GENOMIC DNA]</scope>
    <source>
        <strain evidence="2 3">DSM 17305</strain>
    </source>
</reference>
<dbReference type="EMBL" id="VFMM01000003">
    <property type="protein sequence ID" value="TQJ06484.1"/>
    <property type="molecule type" value="Genomic_DNA"/>
</dbReference>
<evidence type="ECO:0000313" key="3">
    <source>
        <dbReference type="Proteomes" id="UP000316298"/>
    </source>
</evidence>
<comment type="caution">
    <text evidence="2">The sequence shown here is derived from an EMBL/GenBank/DDBJ whole genome shotgun (WGS) entry which is preliminary data.</text>
</comment>
<gene>
    <name evidence="2" type="ORF">FB475_6146</name>
</gene>
<keyword evidence="3" id="KW-1185">Reference proteome</keyword>
<sequence length="129" mass="13381">MVDETGNPANGAKPRRGKPRPAMPGLSLQRGLPLLQMLAQLTGTLEIDTSTNCLTVNNGITLVDVAWPPGWTVATRDNEIALIDAAGHTAGKLGDEVYVGGGMVDLARTNVVSCTGRKDVFVATGLSGP</sequence>
<protein>
    <submittedName>
        <fullName evidence="2">Uncharacterized protein</fullName>
    </submittedName>
</protein>
<organism evidence="2 3">
    <name type="scientific">Kribbella jejuensis</name>
    <dbReference type="NCBI Taxonomy" id="236068"/>
    <lineage>
        <taxon>Bacteria</taxon>
        <taxon>Bacillati</taxon>
        <taxon>Actinomycetota</taxon>
        <taxon>Actinomycetes</taxon>
        <taxon>Propionibacteriales</taxon>
        <taxon>Kribbellaceae</taxon>
        <taxon>Kribbella</taxon>
    </lineage>
</organism>
<dbReference type="AlphaFoldDB" id="A0A542DTZ5"/>
<evidence type="ECO:0000313" key="2">
    <source>
        <dbReference type="EMBL" id="TQJ06484.1"/>
    </source>
</evidence>
<name>A0A542DTZ5_9ACTN</name>
<evidence type="ECO:0000256" key="1">
    <source>
        <dbReference type="SAM" id="MobiDB-lite"/>
    </source>
</evidence>
<dbReference type="Proteomes" id="UP000316298">
    <property type="component" value="Unassembled WGS sequence"/>
</dbReference>
<feature type="region of interest" description="Disordered" evidence="1">
    <location>
        <begin position="1"/>
        <end position="26"/>
    </location>
</feature>
<accession>A0A542DTZ5</accession>